<reference evidence="1" key="1">
    <citation type="submission" date="2014-09" db="EMBL/GenBank/DDBJ databases">
        <authorList>
            <person name="Magalhaes I.L.F."/>
            <person name="Oliveira U."/>
            <person name="Santos F.R."/>
            <person name="Vidigal T.H.D.A."/>
            <person name="Brescovit A.D."/>
            <person name="Santos A.J."/>
        </authorList>
    </citation>
    <scope>NUCLEOTIDE SEQUENCE</scope>
    <source>
        <tissue evidence="1">Shoot tissue taken approximately 20 cm above the soil surface</tissue>
    </source>
</reference>
<dbReference type="EMBL" id="GBRH01261126">
    <property type="protein sequence ID" value="JAD36769.1"/>
    <property type="molecule type" value="Transcribed_RNA"/>
</dbReference>
<organism evidence="1">
    <name type="scientific">Arundo donax</name>
    <name type="common">Giant reed</name>
    <name type="synonym">Donax arundinaceus</name>
    <dbReference type="NCBI Taxonomy" id="35708"/>
    <lineage>
        <taxon>Eukaryota</taxon>
        <taxon>Viridiplantae</taxon>
        <taxon>Streptophyta</taxon>
        <taxon>Embryophyta</taxon>
        <taxon>Tracheophyta</taxon>
        <taxon>Spermatophyta</taxon>
        <taxon>Magnoliopsida</taxon>
        <taxon>Liliopsida</taxon>
        <taxon>Poales</taxon>
        <taxon>Poaceae</taxon>
        <taxon>PACMAD clade</taxon>
        <taxon>Arundinoideae</taxon>
        <taxon>Arundineae</taxon>
        <taxon>Arundo</taxon>
    </lineage>
</organism>
<name>A0A0A8ZBH1_ARUDO</name>
<evidence type="ECO:0000313" key="1">
    <source>
        <dbReference type="EMBL" id="JAD36769.1"/>
    </source>
</evidence>
<protein>
    <submittedName>
        <fullName evidence="1">Uncharacterized protein</fullName>
    </submittedName>
</protein>
<reference evidence="1" key="2">
    <citation type="journal article" date="2015" name="Data Brief">
        <title>Shoot transcriptome of the giant reed, Arundo donax.</title>
        <authorList>
            <person name="Barrero R.A."/>
            <person name="Guerrero F.D."/>
            <person name="Moolhuijzen P."/>
            <person name="Goolsby J.A."/>
            <person name="Tidwell J."/>
            <person name="Bellgard S.E."/>
            <person name="Bellgard M.I."/>
        </authorList>
    </citation>
    <scope>NUCLEOTIDE SEQUENCE</scope>
    <source>
        <tissue evidence="1">Shoot tissue taken approximately 20 cm above the soil surface</tissue>
    </source>
</reference>
<dbReference type="AlphaFoldDB" id="A0A0A8ZBH1"/>
<sequence>MIRSSPAYSRKKIMSCSSFLSNAQKWNGPIFVVGGAR</sequence>
<proteinExistence type="predicted"/>
<accession>A0A0A8ZBH1</accession>